<dbReference type="Proteomes" id="UP000078559">
    <property type="component" value="Chromosome 6"/>
</dbReference>
<accession>A0A194W2U3</accession>
<reference evidence="1" key="1">
    <citation type="submission" date="2014-12" db="EMBL/GenBank/DDBJ databases">
        <title>Genome Sequence of Valsa Canker Pathogens Uncovers a Specific Adaption of Colonization on Woody Bark.</title>
        <authorList>
            <person name="Yin Z."/>
            <person name="Liu H."/>
            <person name="Gao X."/>
            <person name="Li Z."/>
            <person name="Song N."/>
            <person name="Ke X."/>
            <person name="Dai Q."/>
            <person name="Wu Y."/>
            <person name="Sun Y."/>
            <person name="Xu J.-R."/>
            <person name="Kang Z.K."/>
            <person name="Wang L."/>
            <person name="Huang L."/>
        </authorList>
    </citation>
    <scope>NUCLEOTIDE SEQUENCE [LARGE SCALE GENOMIC DNA]</scope>
    <source>
        <strain evidence="1">03-8</strain>
    </source>
</reference>
<dbReference type="EMBL" id="CM003103">
    <property type="protein sequence ID" value="KUI70403.1"/>
    <property type="molecule type" value="Genomic_DNA"/>
</dbReference>
<sequence>MELHTPNQHLGANPDIIHLDLEVTGTRFVFTLKIRLDPPKTAQIRCPHRLQTFGNGSLEEGLPEASQVAAIDGRHLPRNLLKAFLVLCGTAITII</sequence>
<evidence type="ECO:0000313" key="2">
    <source>
        <dbReference type="Proteomes" id="UP000078559"/>
    </source>
</evidence>
<protein>
    <submittedName>
        <fullName evidence="1">Uncharacterized protein</fullName>
    </submittedName>
</protein>
<evidence type="ECO:0000313" key="1">
    <source>
        <dbReference type="EMBL" id="KUI70403.1"/>
    </source>
</evidence>
<proteinExistence type="predicted"/>
<dbReference type="AlphaFoldDB" id="A0A194W2U3"/>
<name>A0A194W2U3_CYTMA</name>
<keyword evidence="2" id="KW-1185">Reference proteome</keyword>
<gene>
    <name evidence="1" type="ORF">VM1G_11701</name>
</gene>
<organism evidence="1 2">
    <name type="scientific">Cytospora mali</name>
    <name type="common">Apple Valsa canker fungus</name>
    <name type="synonym">Valsa mali</name>
    <dbReference type="NCBI Taxonomy" id="578113"/>
    <lineage>
        <taxon>Eukaryota</taxon>
        <taxon>Fungi</taxon>
        <taxon>Dikarya</taxon>
        <taxon>Ascomycota</taxon>
        <taxon>Pezizomycotina</taxon>
        <taxon>Sordariomycetes</taxon>
        <taxon>Sordariomycetidae</taxon>
        <taxon>Diaporthales</taxon>
        <taxon>Cytosporaceae</taxon>
        <taxon>Cytospora</taxon>
    </lineage>
</organism>